<dbReference type="InterPro" id="IPR009091">
    <property type="entry name" value="RCC1/BLIP-II"/>
</dbReference>
<dbReference type="EMBL" id="ATBP01000911">
    <property type="protein sequence ID" value="ETR68558.1"/>
    <property type="molecule type" value="Genomic_DNA"/>
</dbReference>
<accession>A0A1V1P179</accession>
<dbReference type="AlphaFoldDB" id="A0A1V1P179"/>
<dbReference type="SUPFAM" id="SSF50985">
    <property type="entry name" value="RCC1/BLIP-II"/>
    <property type="match status" value="1"/>
</dbReference>
<dbReference type="InterPro" id="IPR011460">
    <property type="entry name" value="Lcl_C"/>
</dbReference>
<dbReference type="Gene3D" id="2.130.10.30">
    <property type="entry name" value="Regulator of chromosome condensation 1/beta-lactamase-inhibitor protein II"/>
    <property type="match status" value="1"/>
</dbReference>
<dbReference type="PRINTS" id="PR00633">
    <property type="entry name" value="RCCNDNSATION"/>
</dbReference>
<dbReference type="Pfam" id="PF13540">
    <property type="entry name" value="RCC1_2"/>
    <property type="match status" value="1"/>
</dbReference>
<evidence type="ECO:0000259" key="1">
    <source>
        <dbReference type="Pfam" id="PF07603"/>
    </source>
</evidence>
<dbReference type="PANTHER" id="PTHR35812:SF1">
    <property type="entry name" value="LIPOPROTEIN"/>
    <property type="match status" value="1"/>
</dbReference>
<organism evidence="2 3">
    <name type="scientific">Candidatus Magnetoglobus multicellularis str. Araruama</name>
    <dbReference type="NCBI Taxonomy" id="890399"/>
    <lineage>
        <taxon>Bacteria</taxon>
        <taxon>Pseudomonadati</taxon>
        <taxon>Thermodesulfobacteriota</taxon>
        <taxon>Desulfobacteria</taxon>
        <taxon>Desulfobacterales</taxon>
        <taxon>Desulfobacteraceae</taxon>
        <taxon>Candidatus Magnetoglobus</taxon>
    </lineage>
</organism>
<name>A0A1V1P179_9BACT</name>
<proteinExistence type="predicted"/>
<dbReference type="Pfam" id="PF00415">
    <property type="entry name" value="RCC1"/>
    <property type="match status" value="1"/>
</dbReference>
<gene>
    <name evidence="2" type="ORF">OMM_04498</name>
</gene>
<dbReference type="InterPro" id="IPR000408">
    <property type="entry name" value="Reg_chr_condens"/>
</dbReference>
<evidence type="ECO:0000313" key="3">
    <source>
        <dbReference type="Proteomes" id="UP000189670"/>
    </source>
</evidence>
<dbReference type="PROSITE" id="PS50012">
    <property type="entry name" value="RCC1_3"/>
    <property type="match status" value="2"/>
</dbReference>
<dbReference type="Pfam" id="PF07603">
    <property type="entry name" value="Lcl_C"/>
    <property type="match status" value="2"/>
</dbReference>
<feature type="domain" description="Lcl C-terminal" evidence="1">
    <location>
        <begin position="97"/>
        <end position="237"/>
    </location>
</feature>
<reference evidence="3" key="1">
    <citation type="submission" date="2012-11" db="EMBL/GenBank/DDBJ databases">
        <authorList>
            <person name="Lucero-Rivera Y.E."/>
            <person name="Tovar-Ramirez D."/>
        </authorList>
    </citation>
    <scope>NUCLEOTIDE SEQUENCE [LARGE SCALE GENOMIC DNA]</scope>
    <source>
        <strain evidence="3">Araruama</strain>
    </source>
</reference>
<dbReference type="PANTHER" id="PTHR35812">
    <property type="entry name" value="LIPOPROTEIN"/>
    <property type="match status" value="1"/>
</dbReference>
<protein>
    <recommendedName>
        <fullName evidence="1">Lcl C-terminal domain-containing protein</fullName>
    </recommendedName>
</protein>
<evidence type="ECO:0000313" key="2">
    <source>
        <dbReference type="EMBL" id="ETR68558.1"/>
    </source>
</evidence>
<comment type="caution">
    <text evidence="2">The sequence shown here is derived from an EMBL/GenBank/DDBJ whole genome shotgun (WGS) entry which is preliminary data.</text>
</comment>
<sequence>MNRQKSKIVRMTVYIIAAFGLALHLAWPSKLLAISFTGRIPDTGQTKCYDNEKEIPCPNPGEDFYGQDGNYTINPQSFTKLDDQGNDLPDSATEWTMVRDNISGLIWEVKTDDGSIHDKDNTYTWYDSNPETNGGYTGTNGNGTDTEDFINALNNSNYGGFSDWRLPTIAELTSIVNYQKFYPSINESYFPKTMMSTFYWSSISHASNTGYAWGVKFNLGYGNYYGKDSSFYVSAVRGGQCHSFEHSVNLVINKDDTVTDTCTGLMWQKEASTHDMTWQNAMEYCENLSLSDFKDWRLPTLQELRSIVDYSKFYPAINQDYYDGTMPVFYWSSTSYVNYSVAWGFNFSDGYDRNDGKDSSNYVRAVRGGQNCSIGHLLIESPEQASKWQPGDKMPIKWDTQNISGNVTISISREGGKTDTFIPIATNTPNDGEFEWTVAKPSSVNCMLKIEPVNEPDKGTSQGLFTILTSKSPAITFEQTDLTLNHMTQIMFTVSDPDSDFLTLVAFSSDHMLIPESFINLGNSSNLTHVNLTPGVPVSISLTCYQADKNYGHSIITVEAYDESGFSAAQQLSLSVSPFHSLACENFEFTQTMGMVAAGSYHYLALKLDGRVVAWGDNDYGQLGTGDTKDRITPVLVQGLSNIISIQSRYYYNLALRSDGSVWAWGINSSGQLGIGNTINQSLPVQISTLSNIVSIAAGAGHSLALQDDGTVLAWGTCLYENTTKKTRPVQLNATSHII</sequence>
<dbReference type="Proteomes" id="UP000189670">
    <property type="component" value="Unassembled WGS sequence"/>
</dbReference>
<dbReference type="PROSITE" id="PS00626">
    <property type="entry name" value="RCC1_2"/>
    <property type="match status" value="1"/>
</dbReference>
<feature type="domain" description="Lcl C-terminal" evidence="1">
    <location>
        <begin position="257"/>
        <end position="367"/>
    </location>
</feature>